<evidence type="ECO:0000313" key="2">
    <source>
        <dbReference type="Proteomes" id="UP000693942"/>
    </source>
</evidence>
<organism evidence="1 2">
    <name type="scientific">Fusarium oxysporum f. sp. raphani</name>
    <dbReference type="NCBI Taxonomy" id="96318"/>
    <lineage>
        <taxon>Eukaryota</taxon>
        <taxon>Fungi</taxon>
        <taxon>Dikarya</taxon>
        <taxon>Ascomycota</taxon>
        <taxon>Pezizomycotina</taxon>
        <taxon>Sordariomycetes</taxon>
        <taxon>Hypocreomycetidae</taxon>
        <taxon>Hypocreales</taxon>
        <taxon>Nectriaceae</taxon>
        <taxon>Fusarium</taxon>
        <taxon>Fusarium oxysporum species complex</taxon>
    </lineage>
</organism>
<comment type="caution">
    <text evidence="1">The sequence shown here is derived from an EMBL/GenBank/DDBJ whole genome shotgun (WGS) entry which is preliminary data.</text>
</comment>
<protein>
    <submittedName>
        <fullName evidence="1">Uncharacterized protein</fullName>
    </submittedName>
</protein>
<name>A0A8J5P5X4_FUSOX</name>
<dbReference type="Proteomes" id="UP000693942">
    <property type="component" value="Unassembled WGS sequence"/>
</dbReference>
<dbReference type="EMBL" id="JAELUR010000024">
    <property type="protein sequence ID" value="KAG7411780.1"/>
    <property type="molecule type" value="Genomic_DNA"/>
</dbReference>
<evidence type="ECO:0000313" key="1">
    <source>
        <dbReference type="EMBL" id="KAG7411780.1"/>
    </source>
</evidence>
<sequence length="376" mass="42402">MENTQQAEQFLTAIQSFTDQGRYIEAAERLQSTEARTALGTKRVALELAEVFGQQGYYGKAVRTLEQHVTDPEVVSLHNIVGMRLQMVLLSFKAQRLHDFKGLGGIRQRVLSLEDIISSLISCDNYLDEDVVRTVEGYCQLMQWISEFNRPLPKEAMERVFVWVKRALDANISHSQFRLAVILLRAYTAGATSRLAKLYGLDMDECKEAMQRLVDAPAIPNLLKAKVFHLLAWTTNPEDKALGESYEVKAVELYKESCSTTGEVGIRVSRVCHDMSSGNMDLVEGGNILEGLLQQLEDQDYLAGRFKALEIMQAKLTGREFFELQLSLIDTAQTLAEQAEAPVLAMIFKLRAISHWYIRGGHMPRVIEFGKGFMTL</sequence>
<reference evidence="1" key="1">
    <citation type="submission" date="2021-04" db="EMBL/GenBank/DDBJ databases">
        <title>First draft genome resource for Brassicaceae pathogens Fusarium oxysporum f. sp. raphani and Fusarium oxysporum f. sp. rapae.</title>
        <authorList>
            <person name="Asai S."/>
        </authorList>
    </citation>
    <scope>NUCLEOTIDE SEQUENCE</scope>
    <source>
        <strain evidence="1">Tf1262</strain>
    </source>
</reference>
<proteinExistence type="predicted"/>
<dbReference type="AlphaFoldDB" id="A0A8J5P5X4"/>
<accession>A0A8J5P5X4</accession>
<gene>
    <name evidence="1" type="ORF">Forpi1262_v017294</name>
</gene>